<dbReference type="InterPro" id="IPR032816">
    <property type="entry name" value="VTT_dom"/>
</dbReference>
<evidence type="ECO:0000256" key="2">
    <source>
        <dbReference type="ARBA" id="ARBA00010792"/>
    </source>
</evidence>
<keyword evidence="5 7" id="KW-1133">Transmembrane helix</keyword>
<name>A0A7U3ZLK6_RUNSL</name>
<evidence type="ECO:0000259" key="8">
    <source>
        <dbReference type="Pfam" id="PF09335"/>
    </source>
</evidence>
<feature type="transmembrane region" description="Helical" evidence="7">
    <location>
        <begin position="189"/>
        <end position="207"/>
    </location>
</feature>
<dbReference type="RefSeq" id="WP_013928748.1">
    <property type="nucleotide sequence ID" value="NC_015703.1"/>
</dbReference>
<gene>
    <name evidence="9" type="ordered locus">Runsl_3057</name>
</gene>
<evidence type="ECO:0000256" key="4">
    <source>
        <dbReference type="ARBA" id="ARBA00022692"/>
    </source>
</evidence>
<dbReference type="GO" id="GO:0005886">
    <property type="term" value="C:plasma membrane"/>
    <property type="evidence" value="ECO:0007669"/>
    <property type="project" value="UniProtKB-SubCell"/>
</dbReference>
<dbReference type="KEGG" id="rsi:Runsl_3057"/>
<accession>A0A7U3ZLK6</accession>
<sequence>MEILSQILDFFLHLDKHLADIINEYGTLTYLILFLIVFTETGLVVMPLLPGDSLLFATGALAASTGALNPWIVIPLLIVAALMGDNLNYFVGKFLGSTIKKRERILFFKREYLEQTEAFYAKHGGKTVIMARFIPIVRTIAPFVAGAGSMTYSKYILFCVIGALLWVPSLTMLGYFFGNLDFVKKNFELVIFGIIGLSVLPMVWQFAKAKLSPSDKAKTTV</sequence>
<evidence type="ECO:0000256" key="3">
    <source>
        <dbReference type="ARBA" id="ARBA00022475"/>
    </source>
</evidence>
<dbReference type="PANTHER" id="PTHR30353">
    <property type="entry name" value="INNER MEMBRANE PROTEIN DEDA-RELATED"/>
    <property type="match status" value="1"/>
</dbReference>
<protein>
    <submittedName>
        <fullName evidence="9">SNARE associated Golgi protein-like protein</fullName>
    </submittedName>
</protein>
<comment type="subcellular location">
    <subcellularLocation>
        <location evidence="1 7">Cell membrane</location>
        <topology evidence="1 7">Multi-pass membrane protein</topology>
    </subcellularLocation>
</comment>
<reference evidence="10" key="1">
    <citation type="submission" date="2011-06" db="EMBL/GenBank/DDBJ databases">
        <title>The complete genome of chromosome of Runella slithyformis DSM 19594.</title>
        <authorList>
            <consortium name="US DOE Joint Genome Institute (JGI-PGF)"/>
            <person name="Lucas S."/>
            <person name="Han J."/>
            <person name="Lapidus A."/>
            <person name="Bruce D."/>
            <person name="Goodwin L."/>
            <person name="Pitluck S."/>
            <person name="Peters L."/>
            <person name="Kyrpides N."/>
            <person name="Mavromatis K."/>
            <person name="Ivanova N."/>
            <person name="Ovchinnikova G."/>
            <person name="Zhang X."/>
            <person name="Misra M."/>
            <person name="Detter J.C."/>
            <person name="Tapia R."/>
            <person name="Han C."/>
            <person name="Land M."/>
            <person name="Hauser L."/>
            <person name="Markowitz V."/>
            <person name="Cheng J.-F."/>
            <person name="Hugenholtz P."/>
            <person name="Woyke T."/>
            <person name="Wu D."/>
            <person name="Tindall B."/>
            <person name="Faehrich R."/>
            <person name="Brambilla E."/>
            <person name="Klenk H.-P."/>
            <person name="Eisen J.A."/>
        </authorList>
    </citation>
    <scope>NUCLEOTIDE SEQUENCE [LARGE SCALE GENOMIC DNA]</scope>
    <source>
        <strain evidence="10">ATCC 29530 / DSM 19594 / LMG 11500 / NCIMB 11436 / LSU 4</strain>
    </source>
</reference>
<dbReference type="Proteomes" id="UP000000493">
    <property type="component" value="Chromosome"/>
</dbReference>
<evidence type="ECO:0000256" key="6">
    <source>
        <dbReference type="ARBA" id="ARBA00023136"/>
    </source>
</evidence>
<comment type="similarity">
    <text evidence="2 7">Belongs to the DedA family.</text>
</comment>
<keyword evidence="4 7" id="KW-0812">Transmembrane</keyword>
<feature type="transmembrane region" description="Helical" evidence="7">
    <location>
        <begin position="155"/>
        <end position="177"/>
    </location>
</feature>
<dbReference type="PANTHER" id="PTHR30353:SF0">
    <property type="entry name" value="TRANSMEMBRANE PROTEIN"/>
    <property type="match status" value="1"/>
</dbReference>
<proteinExistence type="inferred from homology"/>
<feature type="transmembrane region" description="Helical" evidence="7">
    <location>
        <begin position="28"/>
        <end position="49"/>
    </location>
</feature>
<dbReference type="Pfam" id="PF09335">
    <property type="entry name" value="VTT_dom"/>
    <property type="match status" value="1"/>
</dbReference>
<dbReference type="InterPro" id="IPR032818">
    <property type="entry name" value="DedA-like"/>
</dbReference>
<reference evidence="9 10" key="2">
    <citation type="journal article" date="2012" name="Stand. Genomic Sci.">
        <title>Complete genome sequence of the aquatic bacterium Runella slithyformis type strain (LSU 4(T)).</title>
        <authorList>
            <person name="Copeland A."/>
            <person name="Zhang X."/>
            <person name="Misra M."/>
            <person name="Lapidus A."/>
            <person name="Nolan M."/>
            <person name="Lucas S."/>
            <person name="Deshpande S."/>
            <person name="Cheng J.F."/>
            <person name="Tapia R."/>
            <person name="Goodwin L.A."/>
            <person name="Pitluck S."/>
            <person name="Liolios K."/>
            <person name="Pagani I."/>
            <person name="Ivanova N."/>
            <person name="Mikhailova N."/>
            <person name="Pati A."/>
            <person name="Chen A."/>
            <person name="Palaniappan K."/>
            <person name="Land M."/>
            <person name="Hauser L."/>
            <person name="Pan C."/>
            <person name="Jeffries C.D."/>
            <person name="Detter J.C."/>
            <person name="Brambilla E.M."/>
            <person name="Rohde M."/>
            <person name="Djao O.D."/>
            <person name="Goker M."/>
            <person name="Sikorski J."/>
            <person name="Tindall B.J."/>
            <person name="Woyke T."/>
            <person name="Bristow J."/>
            <person name="Eisen J.A."/>
            <person name="Markowitz V."/>
            <person name="Hugenholtz P."/>
            <person name="Kyrpides N.C."/>
            <person name="Klenk H.P."/>
            <person name="Mavromatis K."/>
        </authorList>
    </citation>
    <scope>NUCLEOTIDE SEQUENCE [LARGE SCALE GENOMIC DNA]</scope>
    <source>
        <strain evidence="10">ATCC 29530 / DSM 19594 / LMG 11500 / NCIMB 11436 / LSU 4</strain>
    </source>
</reference>
<keyword evidence="3 7" id="KW-1003">Cell membrane</keyword>
<feature type="transmembrane region" description="Helical" evidence="7">
    <location>
        <begin position="69"/>
        <end position="91"/>
    </location>
</feature>
<dbReference type="AlphaFoldDB" id="A0A7U3ZLK6"/>
<feature type="domain" description="VTT" evidence="8">
    <location>
        <begin position="49"/>
        <end position="175"/>
    </location>
</feature>
<dbReference type="NCBIfam" id="NF008102">
    <property type="entry name" value="PRK10847.1"/>
    <property type="match status" value="1"/>
</dbReference>
<evidence type="ECO:0000313" key="9">
    <source>
        <dbReference type="EMBL" id="AEI49441.1"/>
    </source>
</evidence>
<dbReference type="InterPro" id="IPR058127">
    <property type="entry name" value="DedA"/>
</dbReference>
<evidence type="ECO:0000256" key="5">
    <source>
        <dbReference type="ARBA" id="ARBA00022989"/>
    </source>
</evidence>
<evidence type="ECO:0000313" key="10">
    <source>
        <dbReference type="Proteomes" id="UP000000493"/>
    </source>
</evidence>
<keyword evidence="6 7" id="KW-0472">Membrane</keyword>
<evidence type="ECO:0000256" key="7">
    <source>
        <dbReference type="RuleBase" id="RU367016"/>
    </source>
</evidence>
<keyword evidence="10" id="KW-1185">Reference proteome</keyword>
<evidence type="ECO:0000256" key="1">
    <source>
        <dbReference type="ARBA" id="ARBA00004651"/>
    </source>
</evidence>
<dbReference type="EMBL" id="CP002859">
    <property type="protein sequence ID" value="AEI49441.1"/>
    <property type="molecule type" value="Genomic_DNA"/>
</dbReference>
<organism evidence="9 10">
    <name type="scientific">Runella slithyformis (strain ATCC 29530 / DSM 19594 / LMG 11500 / NCIMB 11436 / LSU 4)</name>
    <dbReference type="NCBI Taxonomy" id="761193"/>
    <lineage>
        <taxon>Bacteria</taxon>
        <taxon>Pseudomonadati</taxon>
        <taxon>Bacteroidota</taxon>
        <taxon>Cytophagia</taxon>
        <taxon>Cytophagales</taxon>
        <taxon>Spirosomataceae</taxon>
        <taxon>Runella</taxon>
    </lineage>
</organism>